<name>A0ACC3BSY9_PYRYE</name>
<dbReference type="EMBL" id="CM020618">
    <property type="protein sequence ID" value="KAK1861074.1"/>
    <property type="molecule type" value="Genomic_DNA"/>
</dbReference>
<proteinExistence type="predicted"/>
<keyword evidence="2" id="KW-1185">Reference proteome</keyword>
<sequence length="406" mass="42357">MESTLALVKPHAFPRADEILSAITSAGFTITAKDVLSLNTTRAAAFYAAHPPPAGAGASSPPVPVADLIGALTAGPVMALVVSKAGGGVNDELASLAGPEDPATARTAAPGSLRARFGVDAAKNAVHVVAPGADAEAQVAFFFPERERELPSGAAAKEYLMGSVVPSLTKGLTELCRVAPADPLGWLSTFLGDAAREARGGDASADAEAEAAKGAEANGEAKKDKQKIVFVLGGPGSGKGTQCARLVEDFHFDHFSAGDLLRAEVKSGSSTGVEIDRMIANGEIVPGDITISLLANAISSSTAPGILIDGFPRKLDQAGAFEKDVSDFAFVLFFDCPEEVMEERLLKRGETSGRVDDNAESIRKRFDTFVKTSMPVIEYYEAKGKVRRVDATKTPDEVYAVVKGFF</sequence>
<dbReference type="Proteomes" id="UP000798662">
    <property type="component" value="Chromosome 1"/>
</dbReference>
<reference evidence="1" key="1">
    <citation type="submission" date="2019-11" db="EMBL/GenBank/DDBJ databases">
        <title>Nori genome reveals adaptations in red seaweeds to the harsh intertidal environment.</title>
        <authorList>
            <person name="Wang D."/>
            <person name="Mao Y."/>
        </authorList>
    </citation>
    <scope>NUCLEOTIDE SEQUENCE</scope>
    <source>
        <tissue evidence="1">Gametophyte</tissue>
    </source>
</reference>
<organism evidence="1 2">
    <name type="scientific">Pyropia yezoensis</name>
    <name type="common">Susabi-nori</name>
    <name type="synonym">Porphyra yezoensis</name>
    <dbReference type="NCBI Taxonomy" id="2788"/>
    <lineage>
        <taxon>Eukaryota</taxon>
        <taxon>Rhodophyta</taxon>
        <taxon>Bangiophyceae</taxon>
        <taxon>Bangiales</taxon>
        <taxon>Bangiaceae</taxon>
        <taxon>Pyropia</taxon>
    </lineage>
</organism>
<gene>
    <name evidence="1" type="ORF">I4F81_003658</name>
</gene>
<evidence type="ECO:0000313" key="1">
    <source>
        <dbReference type="EMBL" id="KAK1861074.1"/>
    </source>
</evidence>
<comment type="caution">
    <text evidence="1">The sequence shown here is derived from an EMBL/GenBank/DDBJ whole genome shotgun (WGS) entry which is preliminary data.</text>
</comment>
<protein>
    <submittedName>
        <fullName evidence="1">Uncharacterized protein</fullName>
    </submittedName>
</protein>
<accession>A0ACC3BSY9</accession>
<evidence type="ECO:0000313" key="2">
    <source>
        <dbReference type="Proteomes" id="UP000798662"/>
    </source>
</evidence>